<dbReference type="GO" id="GO:0005524">
    <property type="term" value="F:ATP binding"/>
    <property type="evidence" value="ECO:0007669"/>
    <property type="project" value="UniProtKB-KW"/>
</dbReference>
<dbReference type="InterPro" id="IPR003439">
    <property type="entry name" value="ABC_transporter-like_ATP-bd"/>
</dbReference>
<dbReference type="SMART" id="SM00382">
    <property type="entry name" value="AAA"/>
    <property type="match status" value="1"/>
</dbReference>
<evidence type="ECO:0000259" key="3">
    <source>
        <dbReference type="PROSITE" id="PS50893"/>
    </source>
</evidence>
<comment type="caution">
    <text evidence="4">The sequence shown here is derived from an EMBL/GenBank/DDBJ whole genome shotgun (WGS) entry which is preliminary data.</text>
</comment>
<dbReference type="InterPro" id="IPR027417">
    <property type="entry name" value="P-loop_NTPase"/>
</dbReference>
<keyword evidence="1" id="KW-0547">Nucleotide-binding</keyword>
<reference evidence="4 5" key="1">
    <citation type="submission" date="2020-12" db="EMBL/GenBank/DDBJ databases">
        <title>Vagococcus allomyrinae sp. nov. and Enterococcus lavae sp. nov., isolated from the larvae of Allomyrina dichotoma.</title>
        <authorList>
            <person name="Lee S.D."/>
        </authorList>
    </citation>
    <scope>NUCLEOTIDE SEQUENCE [LARGE SCALE GENOMIC DNA]</scope>
    <source>
        <strain evidence="4 5">BWM-S5</strain>
    </source>
</reference>
<name>A0ABS4CIR6_9ENTE</name>
<dbReference type="Pfam" id="PF00005">
    <property type="entry name" value="ABC_tran"/>
    <property type="match status" value="1"/>
</dbReference>
<proteinExistence type="predicted"/>
<protein>
    <submittedName>
        <fullName evidence="4">ATP-binding cassette domain-containing protein</fullName>
    </submittedName>
</protein>
<dbReference type="InterPro" id="IPR015854">
    <property type="entry name" value="ABC_transpr_LolD-like"/>
</dbReference>
<dbReference type="InterPro" id="IPR017871">
    <property type="entry name" value="ABC_transporter-like_CS"/>
</dbReference>
<evidence type="ECO:0000313" key="5">
    <source>
        <dbReference type="Proteomes" id="UP000673375"/>
    </source>
</evidence>
<dbReference type="Proteomes" id="UP000673375">
    <property type="component" value="Unassembled WGS sequence"/>
</dbReference>
<keyword evidence="5" id="KW-1185">Reference proteome</keyword>
<evidence type="ECO:0000256" key="2">
    <source>
        <dbReference type="ARBA" id="ARBA00022840"/>
    </source>
</evidence>
<dbReference type="PANTHER" id="PTHR24220">
    <property type="entry name" value="IMPORT ATP-BINDING PROTEIN"/>
    <property type="match status" value="1"/>
</dbReference>
<sequence length="243" mass="27356">MIVFDKVSKYYDYKGTRKYALKELSVSIPSKEIFGVIGESGSGKSTLLKLLSTLEKPDAGKIQISGRDILSGSKEELQCKRRTVGMIFQHFNLLYNRTALENVALPLKLAGVKSQEKAKEVLRFVRLEEKTDHYPKQLSGGEKQRVAIARALVNDPTLLLCDEPTSALDGQNAYEVMELLRQINQELGTTIILVSHELELIKQLCTQAAILENGNLLETVSLSPLPKEENFPSYYERIKERLK</sequence>
<dbReference type="EMBL" id="JAEDXU010000004">
    <property type="protein sequence ID" value="MBP1046514.1"/>
    <property type="molecule type" value="Genomic_DNA"/>
</dbReference>
<dbReference type="Gene3D" id="3.40.50.300">
    <property type="entry name" value="P-loop containing nucleotide triphosphate hydrolases"/>
    <property type="match status" value="1"/>
</dbReference>
<dbReference type="SUPFAM" id="SSF52540">
    <property type="entry name" value="P-loop containing nucleoside triphosphate hydrolases"/>
    <property type="match status" value="1"/>
</dbReference>
<gene>
    <name evidence="4" type="ORF">I6N96_09470</name>
</gene>
<dbReference type="InterPro" id="IPR003593">
    <property type="entry name" value="AAA+_ATPase"/>
</dbReference>
<keyword evidence="2 4" id="KW-0067">ATP-binding</keyword>
<organism evidence="4 5">
    <name type="scientific">Enterococcus larvae</name>
    <dbReference type="NCBI Taxonomy" id="2794352"/>
    <lineage>
        <taxon>Bacteria</taxon>
        <taxon>Bacillati</taxon>
        <taxon>Bacillota</taxon>
        <taxon>Bacilli</taxon>
        <taxon>Lactobacillales</taxon>
        <taxon>Enterococcaceae</taxon>
        <taxon>Enterococcus</taxon>
    </lineage>
</organism>
<dbReference type="PROSITE" id="PS00211">
    <property type="entry name" value="ABC_TRANSPORTER_1"/>
    <property type="match status" value="1"/>
</dbReference>
<dbReference type="RefSeq" id="WP_209557332.1">
    <property type="nucleotide sequence ID" value="NZ_JAEDXU010000004.1"/>
</dbReference>
<evidence type="ECO:0000313" key="4">
    <source>
        <dbReference type="EMBL" id="MBP1046514.1"/>
    </source>
</evidence>
<dbReference type="PROSITE" id="PS50893">
    <property type="entry name" value="ABC_TRANSPORTER_2"/>
    <property type="match status" value="1"/>
</dbReference>
<feature type="domain" description="ABC transporter" evidence="3">
    <location>
        <begin position="2"/>
        <end position="238"/>
    </location>
</feature>
<accession>A0ABS4CIR6</accession>
<evidence type="ECO:0000256" key="1">
    <source>
        <dbReference type="ARBA" id="ARBA00022741"/>
    </source>
</evidence>